<dbReference type="InterPro" id="IPR050975">
    <property type="entry name" value="Sleep_regulator"/>
</dbReference>
<evidence type="ECO:0000313" key="10">
    <source>
        <dbReference type="RefSeq" id="XP_017780603.1"/>
    </source>
</evidence>
<evidence type="ECO:0000256" key="7">
    <source>
        <dbReference type="ARBA" id="ARBA00023288"/>
    </source>
</evidence>
<evidence type="ECO:0000313" key="9">
    <source>
        <dbReference type="Proteomes" id="UP000695000"/>
    </source>
</evidence>
<dbReference type="RefSeq" id="XP_017780603.1">
    <property type="nucleotide sequence ID" value="XM_017925114.1"/>
</dbReference>
<proteinExistence type="predicted"/>
<keyword evidence="2" id="KW-0336">GPI-anchor</keyword>
<keyword evidence="7" id="KW-0449">Lipoprotein</keyword>
<gene>
    <name evidence="10" type="primary">LOC108565576</name>
</gene>
<keyword evidence="2" id="KW-0325">Glycoprotein</keyword>
<keyword evidence="6" id="KW-0472">Membrane</keyword>
<evidence type="ECO:0000256" key="8">
    <source>
        <dbReference type="SAM" id="SignalP"/>
    </source>
</evidence>
<evidence type="ECO:0000256" key="2">
    <source>
        <dbReference type="ARBA" id="ARBA00022622"/>
    </source>
</evidence>
<protein>
    <submittedName>
        <fullName evidence="10">Uncharacterized protein LOC108565576 isoform X2</fullName>
    </submittedName>
</protein>
<evidence type="ECO:0000256" key="6">
    <source>
        <dbReference type="ARBA" id="ARBA00023136"/>
    </source>
</evidence>
<feature type="signal peptide" evidence="8">
    <location>
        <begin position="1"/>
        <end position="19"/>
    </location>
</feature>
<evidence type="ECO:0000256" key="4">
    <source>
        <dbReference type="ARBA" id="ARBA00022729"/>
    </source>
</evidence>
<evidence type="ECO:0000256" key="1">
    <source>
        <dbReference type="ARBA" id="ARBA00004589"/>
    </source>
</evidence>
<evidence type="ECO:0000256" key="5">
    <source>
        <dbReference type="ARBA" id="ARBA00022989"/>
    </source>
</evidence>
<organism evidence="9 10">
    <name type="scientific">Nicrophorus vespilloides</name>
    <name type="common">Boreal carrion beetle</name>
    <dbReference type="NCBI Taxonomy" id="110193"/>
    <lineage>
        <taxon>Eukaryota</taxon>
        <taxon>Metazoa</taxon>
        <taxon>Ecdysozoa</taxon>
        <taxon>Arthropoda</taxon>
        <taxon>Hexapoda</taxon>
        <taxon>Insecta</taxon>
        <taxon>Pterygota</taxon>
        <taxon>Neoptera</taxon>
        <taxon>Endopterygota</taxon>
        <taxon>Coleoptera</taxon>
        <taxon>Polyphaga</taxon>
        <taxon>Staphyliniformia</taxon>
        <taxon>Silphidae</taxon>
        <taxon>Nicrophorinae</taxon>
        <taxon>Nicrophorus</taxon>
    </lineage>
</organism>
<reference evidence="10" key="1">
    <citation type="submission" date="2025-08" db="UniProtKB">
        <authorList>
            <consortium name="RefSeq"/>
        </authorList>
    </citation>
    <scope>IDENTIFICATION</scope>
    <source>
        <tissue evidence="10">Whole Larva</tissue>
    </source>
</reference>
<keyword evidence="9" id="KW-1185">Reference proteome</keyword>
<keyword evidence="4 8" id="KW-0732">Signal</keyword>
<accession>A0ABM1N1A3</accession>
<keyword evidence="5" id="KW-1133">Transmembrane helix</keyword>
<dbReference type="Proteomes" id="UP000695000">
    <property type="component" value="Unplaced"/>
</dbReference>
<sequence>MKAYLVLFSIGLLFGTANALKCYQCRGANSDCEKLKDVTEVNCESLMFGTSGYPDNFKPPFQSPMLNGKTPLCVHFAYDIQTYRGCMMTEKTELATQCNKLKSDFQNVNEPYTCDYCELDNCNGNSRITGHPFALLMASLLFIKGVLLH</sequence>
<name>A0ABM1N1A3_NICVS</name>
<comment type="subcellular location">
    <subcellularLocation>
        <location evidence="1">Membrane</location>
        <topology evidence="1">Lipid-anchor</topology>
        <topology evidence="1">GPI-anchor</topology>
    </subcellularLocation>
</comment>
<feature type="chain" id="PRO_5045276299" evidence="8">
    <location>
        <begin position="20"/>
        <end position="149"/>
    </location>
</feature>
<dbReference type="PANTHER" id="PTHR33562">
    <property type="entry name" value="ATILLA, ISOFORM B-RELATED-RELATED"/>
    <property type="match status" value="1"/>
</dbReference>
<evidence type="ECO:0000256" key="3">
    <source>
        <dbReference type="ARBA" id="ARBA00022692"/>
    </source>
</evidence>
<dbReference type="GeneID" id="108565576"/>
<keyword evidence="3" id="KW-0812">Transmembrane</keyword>